<sequence length="210" mass="23732">MKKYVTLIFAIACFHIAKAQDYSKARIGVQAGGTYSTFSETGSEGTTYSNSYKFGYVGGVFFYLPFNKNWAIQPELDYQMSGGKTEGAFLNQDYDRKLSISQYYLNVPVLAKYHFDHTALSLMAGPQFGVLTKANQNIDGYQTNIKSDFKSNDFSGVIGAEYALPFFKDHYFSVEARYQLGFSDNLKNTTENDNSPMRNRVVSLMLNYSF</sequence>
<feature type="signal peptide" evidence="1">
    <location>
        <begin position="1"/>
        <end position="19"/>
    </location>
</feature>
<keyword evidence="4" id="KW-1185">Reference proteome</keyword>
<dbReference type="Proteomes" id="UP000292424">
    <property type="component" value="Chromosome"/>
</dbReference>
<dbReference type="InterPro" id="IPR011250">
    <property type="entry name" value="OMP/PagP_B-barrel"/>
</dbReference>
<protein>
    <submittedName>
        <fullName evidence="3">PorT family protein</fullName>
    </submittedName>
</protein>
<gene>
    <name evidence="3" type="ORF">E0W69_004035</name>
</gene>
<dbReference type="AlphaFoldDB" id="A0A5P2FWG1"/>
<evidence type="ECO:0000313" key="3">
    <source>
        <dbReference type="EMBL" id="QES87866.1"/>
    </source>
</evidence>
<organism evidence="3 4">
    <name type="scientific">Rhizosphaericola mali</name>
    <dbReference type="NCBI Taxonomy" id="2545455"/>
    <lineage>
        <taxon>Bacteria</taxon>
        <taxon>Pseudomonadati</taxon>
        <taxon>Bacteroidota</taxon>
        <taxon>Chitinophagia</taxon>
        <taxon>Chitinophagales</taxon>
        <taxon>Chitinophagaceae</taxon>
        <taxon>Rhizosphaericola</taxon>
    </lineage>
</organism>
<dbReference type="RefSeq" id="WP_131328753.1">
    <property type="nucleotide sequence ID" value="NZ_CP044016.1"/>
</dbReference>
<feature type="domain" description="Outer membrane protein beta-barrel" evidence="2">
    <location>
        <begin position="19"/>
        <end position="186"/>
    </location>
</feature>
<dbReference type="OrthoDB" id="947434at2"/>
<dbReference type="KEGG" id="arac:E0W69_004035"/>
<reference evidence="3 4" key="1">
    <citation type="submission" date="2019-09" db="EMBL/GenBank/DDBJ databases">
        <title>Complete genome sequence of Arachidicoccus sp. B3-10 isolated from apple orchard soil.</title>
        <authorList>
            <person name="Kim H.S."/>
            <person name="Han K.-I."/>
            <person name="Suh M.K."/>
            <person name="Lee K.C."/>
            <person name="Eom M.K."/>
            <person name="Kim J.-S."/>
            <person name="Kang S.W."/>
            <person name="Sin Y."/>
            <person name="Lee J.-S."/>
        </authorList>
    </citation>
    <scope>NUCLEOTIDE SEQUENCE [LARGE SCALE GENOMIC DNA]</scope>
    <source>
        <strain evidence="3 4">B3-10</strain>
    </source>
</reference>
<evidence type="ECO:0000313" key="4">
    <source>
        <dbReference type="Proteomes" id="UP000292424"/>
    </source>
</evidence>
<evidence type="ECO:0000256" key="1">
    <source>
        <dbReference type="SAM" id="SignalP"/>
    </source>
</evidence>
<dbReference type="Pfam" id="PF13568">
    <property type="entry name" value="OMP_b-brl_2"/>
    <property type="match status" value="1"/>
</dbReference>
<accession>A0A5P2FWG1</accession>
<dbReference type="SUPFAM" id="SSF56925">
    <property type="entry name" value="OMPA-like"/>
    <property type="match status" value="1"/>
</dbReference>
<evidence type="ECO:0000259" key="2">
    <source>
        <dbReference type="Pfam" id="PF13568"/>
    </source>
</evidence>
<dbReference type="InterPro" id="IPR025665">
    <property type="entry name" value="Beta-barrel_OMP_2"/>
</dbReference>
<keyword evidence="1" id="KW-0732">Signal</keyword>
<name>A0A5P2FWG1_9BACT</name>
<feature type="chain" id="PRO_5024379187" evidence="1">
    <location>
        <begin position="20"/>
        <end position="210"/>
    </location>
</feature>
<proteinExistence type="predicted"/>
<dbReference type="EMBL" id="CP044016">
    <property type="protein sequence ID" value="QES87866.1"/>
    <property type="molecule type" value="Genomic_DNA"/>
</dbReference>